<keyword evidence="1" id="KW-0175">Coiled coil</keyword>
<reference evidence="2 3" key="1">
    <citation type="submission" date="2017-08" db="EMBL/GenBank/DDBJ databases">
        <title>Complete Genome Sequence of Streptomyces formicae KY5, the formicamycin producer.</title>
        <authorList>
            <person name="Holmes N.A."/>
            <person name="Devine R."/>
            <person name="Qin Z."/>
            <person name="Seipke R.F."/>
            <person name="Wilkinson B."/>
            <person name="Hutchings M.I."/>
        </authorList>
    </citation>
    <scope>NUCLEOTIDE SEQUENCE [LARGE SCALE GENOMIC DNA]</scope>
    <source>
        <strain evidence="2 3">KY5</strain>
    </source>
</reference>
<name>A0A291Q8W0_9ACTN</name>
<protein>
    <recommendedName>
        <fullName evidence="4">ESAT-6-like protein</fullName>
    </recommendedName>
</protein>
<organism evidence="2 3">
    <name type="scientific">Streptomyces formicae</name>
    <dbReference type="NCBI Taxonomy" id="1616117"/>
    <lineage>
        <taxon>Bacteria</taxon>
        <taxon>Bacillati</taxon>
        <taxon>Actinomycetota</taxon>
        <taxon>Actinomycetes</taxon>
        <taxon>Kitasatosporales</taxon>
        <taxon>Streptomycetaceae</taxon>
        <taxon>Streptomyces</taxon>
    </lineage>
</organism>
<dbReference type="KEGG" id="sfk:KY5_2938c"/>
<dbReference type="EMBL" id="CP022685">
    <property type="protein sequence ID" value="ATL27956.1"/>
    <property type="molecule type" value="Genomic_DNA"/>
</dbReference>
<dbReference type="AlphaFoldDB" id="A0A291Q8W0"/>
<dbReference type="RefSeq" id="WP_098242696.1">
    <property type="nucleotide sequence ID" value="NZ_CP022685.1"/>
</dbReference>
<dbReference type="Gene3D" id="1.10.287.1060">
    <property type="entry name" value="ESAT-6-like"/>
    <property type="match status" value="1"/>
</dbReference>
<dbReference type="Proteomes" id="UP000221011">
    <property type="component" value="Chromosome"/>
</dbReference>
<sequence length="102" mass="11740">MSGSDLTVDYEFLNDCERQLSNLRTTFKNIENRRDDMEKHWGAGNIADAMSDFVDNWDDYRTRLVEGLESTGKLVAETRKSFESLDHKLAEQGKGKHRGKGR</sequence>
<gene>
    <name evidence="2" type="ORF">KY5_2938c</name>
</gene>
<feature type="coiled-coil region" evidence="1">
    <location>
        <begin position="13"/>
        <end position="40"/>
    </location>
</feature>
<accession>A0A291Q8W0</accession>
<keyword evidence="3" id="KW-1185">Reference proteome</keyword>
<evidence type="ECO:0000256" key="1">
    <source>
        <dbReference type="SAM" id="Coils"/>
    </source>
</evidence>
<evidence type="ECO:0008006" key="4">
    <source>
        <dbReference type="Google" id="ProtNLM"/>
    </source>
</evidence>
<evidence type="ECO:0000313" key="2">
    <source>
        <dbReference type="EMBL" id="ATL27956.1"/>
    </source>
</evidence>
<proteinExistence type="predicted"/>
<evidence type="ECO:0000313" key="3">
    <source>
        <dbReference type="Proteomes" id="UP000221011"/>
    </source>
</evidence>